<dbReference type="PANTHER" id="PTHR31806:SF1">
    <property type="entry name" value="PURINE-CYTOSINE PERMEASE FCY2-RELATED"/>
    <property type="match status" value="1"/>
</dbReference>
<comment type="similarity">
    <text evidence="2">Belongs to the purine-cytosine permease (2.A.39) family.</text>
</comment>
<keyword evidence="10 13" id="KW-0472">Membrane</keyword>
<dbReference type="GO" id="GO:0003743">
    <property type="term" value="F:translation initiation factor activity"/>
    <property type="evidence" value="ECO:0007669"/>
    <property type="project" value="UniProtKB-UniRule"/>
</dbReference>
<evidence type="ECO:0000256" key="5">
    <source>
        <dbReference type="ARBA" id="ARBA00022540"/>
    </source>
</evidence>
<protein>
    <recommendedName>
        <fullName evidence="11">Eukaryotic translation initiation factor 3 subunit G</fullName>
        <shortName evidence="11">eIF3g</shortName>
    </recommendedName>
    <alternativeName>
        <fullName evidence="11">Eukaryotic translation initiation factor 3 RNA-binding subunit</fullName>
        <shortName evidence="11">eIF-3 RNA-binding subunit</shortName>
    </alternativeName>
    <alternativeName>
        <fullName evidence="11">Translation initiation factor eIF3 p33 subunit homolog</fullName>
        <shortName evidence="11">eIF3 p33 homolog</shortName>
    </alternativeName>
</protein>
<evidence type="ECO:0000256" key="7">
    <source>
        <dbReference type="ARBA" id="ARBA00022692"/>
    </source>
</evidence>
<accession>A0A7H8QLI5</accession>
<sequence>MVSSDGLDVEKHAGVTNTLYEDNTGAVAGESFEYGDSVYAKLQRFAGKLHVEQRGIERVPDDERTDTSYLNVGSMWFSANMVVASFAIGVLGQSLFFVGFVDGILTVLFFNFLGASTVCFFSIFGAQFGLRQMVVSRFWFGWWGVKLIAIFNILACIGWSSANMIVGAQLLSAVNTDVPGYAGIIIISLCTMAVTFFGYKVVHTYELWSGIPTFIVFLIVLGVFAHSGAFMNVPMGVGTSELGGILSFGSTVYGFATGWTSYAADYTVYQPSNRSRTKIFFSTMLGLIFPLLFCEMLGVAIMTATTINGGVNKYADGYAASGNGGLLGAVLFDPLGGFGKFCVVILALSIIANNCPNIYSVSLTLLVLARWTRKVPRFVYTIIATGVSIAIAIPGYSHFETVLENFMNFIGYWLAIYEGIALTDHFVFKRGFSGYKAENYDRRDLLPPGIAAIFAFCCGIAGMITGMSQTWFVGPIALHAGEAPFGGDVGFELAFAFAATSYLITRPIEMKIFDDCIHQPQNLMNISSRADWADDEEFDDPSALPAQQVTTNKDGTKTIVSYRFNDDGKKVKVTRRIRTTVVKEHVNPAVADRRSWAKFGLEKGHVPGPSFDTTSVGENIIFRPSVNWKTHAKEAEKEGEKGGIKDQLKDKKVKCRICQGEHFTARCPFKDTMAPVDEPTGAGAGLDDEEPSAGGLANIGGSYVPPHLRKGTAAAAVAASGGSGSKYERDDLATLRVTNVSELAEEQELRDLFERFGRVTRVFLARDRETQRAKGFAFISFADRSDAASACEKVDGCKFPFFFLFFPIETEREYANFTAVGYRHLILRVEFAKRAT</sequence>
<evidence type="ECO:0000256" key="9">
    <source>
        <dbReference type="ARBA" id="ARBA00022989"/>
    </source>
</evidence>
<evidence type="ECO:0000259" key="14">
    <source>
        <dbReference type="PROSITE" id="PS50102"/>
    </source>
</evidence>
<evidence type="ECO:0000256" key="1">
    <source>
        <dbReference type="ARBA" id="ARBA00004141"/>
    </source>
</evidence>
<dbReference type="SUPFAM" id="SSF54928">
    <property type="entry name" value="RNA-binding domain, RBD"/>
    <property type="match status" value="1"/>
</dbReference>
<dbReference type="EMBL" id="CP055898">
    <property type="protein sequence ID" value="QKX54799.1"/>
    <property type="molecule type" value="Genomic_DNA"/>
</dbReference>
<dbReference type="Proteomes" id="UP000509510">
    <property type="component" value="Chromosome I"/>
</dbReference>
<dbReference type="GO" id="GO:0016282">
    <property type="term" value="C:eukaryotic 43S preinitiation complex"/>
    <property type="evidence" value="ECO:0007669"/>
    <property type="project" value="UniProtKB-UniRule"/>
</dbReference>
<dbReference type="InterPro" id="IPR001248">
    <property type="entry name" value="Pur-cyt_permease"/>
</dbReference>
<dbReference type="InterPro" id="IPR035979">
    <property type="entry name" value="RBD_domain_sf"/>
</dbReference>
<dbReference type="InterPro" id="IPR026030">
    <property type="entry name" value="Pur-cyt_permease_Fcy2/21/22"/>
</dbReference>
<evidence type="ECO:0000313" key="15">
    <source>
        <dbReference type="EMBL" id="QKX54799.1"/>
    </source>
</evidence>
<name>A0A7H8QLI5_TALRU</name>
<feature type="transmembrane region" description="Helical" evidence="13">
    <location>
        <begin position="180"/>
        <end position="199"/>
    </location>
</feature>
<feature type="transmembrane region" description="Helical" evidence="13">
    <location>
        <begin position="211"/>
        <end position="230"/>
    </location>
</feature>
<dbReference type="GO" id="GO:0022857">
    <property type="term" value="F:transmembrane transporter activity"/>
    <property type="evidence" value="ECO:0007669"/>
    <property type="project" value="InterPro"/>
</dbReference>
<evidence type="ECO:0000256" key="10">
    <source>
        <dbReference type="ARBA" id="ARBA00023136"/>
    </source>
</evidence>
<dbReference type="InterPro" id="IPR017334">
    <property type="entry name" value="eIF3_g"/>
</dbReference>
<keyword evidence="8 11" id="KW-0648">Protein biosynthesis</keyword>
<dbReference type="GO" id="GO:0015851">
    <property type="term" value="P:nucleobase transport"/>
    <property type="evidence" value="ECO:0007669"/>
    <property type="project" value="UniProtKB-ARBA"/>
</dbReference>
<dbReference type="Pfam" id="PF02133">
    <property type="entry name" value="Transp_cyt_pur"/>
    <property type="match status" value="1"/>
</dbReference>
<keyword evidence="9 13" id="KW-1133">Transmembrane helix</keyword>
<dbReference type="Gene3D" id="3.30.70.330">
    <property type="match status" value="1"/>
</dbReference>
<evidence type="ECO:0000256" key="4">
    <source>
        <dbReference type="ARBA" id="ARBA00022490"/>
    </source>
</evidence>
<dbReference type="GO" id="GO:0003723">
    <property type="term" value="F:RNA binding"/>
    <property type="evidence" value="ECO:0007669"/>
    <property type="project" value="UniProtKB-UniRule"/>
</dbReference>
<organism evidence="15 16">
    <name type="scientific">Talaromyces rugulosus</name>
    <name type="common">Penicillium rugulosum</name>
    <dbReference type="NCBI Taxonomy" id="121627"/>
    <lineage>
        <taxon>Eukaryota</taxon>
        <taxon>Fungi</taxon>
        <taxon>Dikarya</taxon>
        <taxon>Ascomycota</taxon>
        <taxon>Pezizomycotina</taxon>
        <taxon>Eurotiomycetes</taxon>
        <taxon>Eurotiomycetidae</taxon>
        <taxon>Eurotiales</taxon>
        <taxon>Trichocomaceae</taxon>
        <taxon>Talaromyces</taxon>
        <taxon>Talaromyces sect. Islandici</taxon>
    </lineage>
</organism>
<feature type="transmembrane region" description="Helical" evidence="13">
    <location>
        <begin position="378"/>
        <end position="397"/>
    </location>
</feature>
<comment type="similarity">
    <text evidence="11">Belongs to the eIF-3 subunit G family.</text>
</comment>
<dbReference type="OrthoDB" id="2116389at2759"/>
<evidence type="ECO:0000256" key="12">
    <source>
        <dbReference type="PROSITE-ProRule" id="PRU00176"/>
    </source>
</evidence>
<feature type="transmembrane region" description="Helical" evidence="13">
    <location>
        <begin position="242"/>
        <end position="264"/>
    </location>
</feature>
<feature type="domain" description="RRM" evidence="14">
    <location>
        <begin position="733"/>
        <end position="834"/>
    </location>
</feature>
<feature type="transmembrane region" description="Helical" evidence="13">
    <location>
        <begin position="77"/>
        <end position="98"/>
    </location>
</feature>
<dbReference type="SMART" id="SM00360">
    <property type="entry name" value="RRM"/>
    <property type="match status" value="1"/>
</dbReference>
<dbReference type="InterPro" id="IPR024675">
    <property type="entry name" value="eIF3g_N"/>
</dbReference>
<dbReference type="Gene3D" id="1.10.4160.10">
    <property type="entry name" value="Hydantoin permease"/>
    <property type="match status" value="1"/>
</dbReference>
<dbReference type="GO" id="GO:0005852">
    <property type="term" value="C:eukaryotic translation initiation factor 3 complex"/>
    <property type="evidence" value="ECO:0007669"/>
    <property type="project" value="UniProtKB-UniRule"/>
</dbReference>
<dbReference type="Pfam" id="PF12353">
    <property type="entry name" value="eIF3g"/>
    <property type="match status" value="1"/>
</dbReference>
<reference evidence="16" key="1">
    <citation type="submission" date="2020-06" db="EMBL/GenBank/DDBJ databases">
        <title>A chromosome-scale genome assembly of Talaromyces rugulosus W13939.</title>
        <authorList>
            <person name="Wang B."/>
            <person name="Guo L."/>
            <person name="Ye K."/>
            <person name="Wang L."/>
        </authorList>
    </citation>
    <scope>NUCLEOTIDE SEQUENCE [LARGE SCALE GENOMIC DNA]</scope>
    <source>
        <strain evidence="16">W13939</strain>
    </source>
</reference>
<evidence type="ECO:0000256" key="2">
    <source>
        <dbReference type="ARBA" id="ARBA00008974"/>
    </source>
</evidence>
<comment type="subunit">
    <text evidence="11">Component of the eukaryotic translation initiation factor 3 (eIF-3) complex.</text>
</comment>
<dbReference type="Pfam" id="PF00076">
    <property type="entry name" value="RRM_1"/>
    <property type="match status" value="1"/>
</dbReference>
<keyword evidence="4 11" id="KW-0963">Cytoplasm</keyword>
<evidence type="ECO:0000256" key="3">
    <source>
        <dbReference type="ARBA" id="ARBA00022448"/>
    </source>
</evidence>
<evidence type="ECO:0000256" key="6">
    <source>
        <dbReference type="ARBA" id="ARBA00022553"/>
    </source>
</evidence>
<dbReference type="GO" id="GO:0001732">
    <property type="term" value="P:formation of cytoplasmic translation initiation complex"/>
    <property type="evidence" value="ECO:0007669"/>
    <property type="project" value="UniProtKB-UniRule"/>
</dbReference>
<dbReference type="InterPro" id="IPR000504">
    <property type="entry name" value="RRM_dom"/>
</dbReference>
<keyword evidence="5 11" id="KW-0396">Initiation factor</keyword>
<feature type="transmembrane region" description="Helical" evidence="13">
    <location>
        <begin position="338"/>
        <end position="366"/>
    </location>
</feature>
<feature type="transmembrane region" description="Helical" evidence="13">
    <location>
        <begin position="138"/>
        <end position="160"/>
    </location>
</feature>
<feature type="transmembrane region" description="Helical" evidence="13">
    <location>
        <begin position="285"/>
        <end position="307"/>
    </location>
</feature>
<dbReference type="FunFam" id="1.10.4160.10:FF:000002">
    <property type="entry name" value="Purine-cytosine permease fcyB"/>
    <property type="match status" value="1"/>
</dbReference>
<dbReference type="AlphaFoldDB" id="A0A7H8QLI5"/>
<evidence type="ECO:0000256" key="8">
    <source>
        <dbReference type="ARBA" id="ARBA00022917"/>
    </source>
</evidence>
<dbReference type="PROSITE" id="PS50102">
    <property type="entry name" value="RRM"/>
    <property type="match status" value="1"/>
</dbReference>
<gene>
    <name evidence="11" type="primary">TIF35</name>
    <name evidence="15" type="ORF">TRUGW13939_01888</name>
</gene>
<dbReference type="GO" id="GO:0000329">
    <property type="term" value="C:fungal-type vacuole membrane"/>
    <property type="evidence" value="ECO:0007669"/>
    <property type="project" value="TreeGrafter"/>
</dbReference>
<dbReference type="CDD" id="cd11484">
    <property type="entry name" value="SLC-NCS1sbd_CobB-like"/>
    <property type="match status" value="1"/>
</dbReference>
<feature type="transmembrane region" description="Helical" evidence="13">
    <location>
        <begin position="449"/>
        <end position="473"/>
    </location>
</feature>
<keyword evidence="7 13" id="KW-0812">Transmembrane</keyword>
<dbReference type="InterPro" id="IPR034240">
    <property type="entry name" value="eIF3G_RRM"/>
</dbReference>
<dbReference type="CDD" id="cd12933">
    <property type="entry name" value="eIF3G"/>
    <property type="match status" value="1"/>
</dbReference>
<proteinExistence type="inferred from homology"/>
<feature type="transmembrane region" description="Helical" evidence="13">
    <location>
        <begin position="409"/>
        <end position="428"/>
    </location>
</feature>
<dbReference type="PANTHER" id="PTHR31806">
    <property type="entry name" value="PURINE-CYTOSINE PERMEASE FCY2-RELATED"/>
    <property type="match status" value="1"/>
</dbReference>
<comment type="subcellular location">
    <subcellularLocation>
        <location evidence="11">Cytoplasm</location>
    </subcellularLocation>
    <subcellularLocation>
        <location evidence="1">Membrane</location>
        <topology evidence="1">Multi-pass membrane protein</topology>
    </subcellularLocation>
</comment>
<evidence type="ECO:0000313" key="16">
    <source>
        <dbReference type="Proteomes" id="UP000509510"/>
    </source>
</evidence>
<keyword evidence="6" id="KW-0597">Phosphoprotein</keyword>
<evidence type="ECO:0000256" key="11">
    <source>
        <dbReference type="HAMAP-Rule" id="MF_03006"/>
    </source>
</evidence>
<dbReference type="InterPro" id="IPR012677">
    <property type="entry name" value="Nucleotide-bd_a/b_plait_sf"/>
</dbReference>
<comment type="function">
    <text evidence="11">RNA-binding component of the eukaryotic translation initiation factor 3 (eIF-3) complex, which is involved in protein synthesis of a specialized repertoire of mRNAs and, together with other initiation factors, stimulates binding of mRNA and methionyl-tRNAi to the 40S ribosome. The eIF-3 complex specifically targets and initiates translation of a subset of mRNAs involved in cell proliferation. This subunit can bind 18S rRNA.</text>
</comment>
<evidence type="ECO:0000256" key="13">
    <source>
        <dbReference type="SAM" id="Phobius"/>
    </source>
</evidence>
<keyword evidence="16" id="KW-1185">Reference proteome</keyword>
<keyword evidence="3" id="KW-0813">Transport</keyword>
<feature type="transmembrane region" description="Helical" evidence="13">
    <location>
        <begin position="104"/>
        <end position="126"/>
    </location>
</feature>
<dbReference type="CDD" id="cd12408">
    <property type="entry name" value="RRM_eIF3G_like"/>
    <property type="match status" value="1"/>
</dbReference>
<dbReference type="GO" id="GO:0005886">
    <property type="term" value="C:plasma membrane"/>
    <property type="evidence" value="ECO:0007669"/>
    <property type="project" value="TreeGrafter"/>
</dbReference>
<dbReference type="HAMAP" id="MF_03006">
    <property type="entry name" value="eIF3g"/>
    <property type="match status" value="1"/>
</dbReference>
<dbReference type="GO" id="GO:0033290">
    <property type="term" value="C:eukaryotic 48S preinitiation complex"/>
    <property type="evidence" value="ECO:0007669"/>
    <property type="project" value="UniProtKB-UniRule"/>
</dbReference>
<keyword evidence="12" id="KW-0694">RNA-binding</keyword>